<reference evidence="1" key="1">
    <citation type="submission" date="2008-02" db="EMBL/GenBank/DDBJ databases">
        <title>Complete sequence of Yersinia pseudotuberculosis YPIII.</title>
        <authorList>
            <consortium name="US DOE Joint Genome Institute"/>
            <person name="Challacombe J.F."/>
            <person name="Bruce D."/>
            <person name="Detter J.C."/>
            <person name="Green L."/>
            <person name="Land M."/>
            <person name="Munk C."/>
            <person name="Lindler L.E."/>
            <person name="Nikolich M.P."/>
            <person name="Brettin T."/>
        </authorList>
    </citation>
    <scope>NUCLEOTIDE SEQUENCE</scope>
    <source>
        <strain evidence="1">YPIII</strain>
    </source>
</reference>
<proteinExistence type="predicted"/>
<dbReference type="EMBL" id="CP000950">
    <property type="protein sequence ID" value="ACA68511.1"/>
    <property type="molecule type" value="Genomic_DNA"/>
</dbReference>
<dbReference type="KEGG" id="ypy:YPK_2230"/>
<gene>
    <name evidence="1" type="ordered locus">YPK_2230</name>
</gene>
<protein>
    <submittedName>
        <fullName evidence="1">Uncharacterized protein</fullName>
    </submittedName>
</protein>
<dbReference type="PATRIC" id="fig|502800.11.peg.2907"/>
<evidence type="ECO:0000313" key="1">
    <source>
        <dbReference type="EMBL" id="ACA68511.1"/>
    </source>
</evidence>
<organism evidence="1">
    <name type="scientific">Yersinia pseudotuberculosis serotype O:3 (strain YPIII)</name>
    <dbReference type="NCBI Taxonomy" id="502800"/>
    <lineage>
        <taxon>Bacteria</taxon>
        <taxon>Pseudomonadati</taxon>
        <taxon>Pseudomonadota</taxon>
        <taxon>Gammaproteobacteria</taxon>
        <taxon>Enterobacterales</taxon>
        <taxon>Yersiniaceae</taxon>
        <taxon>Yersinia</taxon>
    </lineage>
</organism>
<name>A0A0H3B2B7_YERPY</name>
<accession>A0A0H3B2B7</accession>
<sequence>MIINQHQHLRSVDPGGLLESGLHPHSSLPIRHFFSPSDVIT</sequence>
<dbReference type="AlphaFoldDB" id="A0A0H3B2B7"/>